<gene>
    <name evidence="1" type="ORF">FVF75_05260</name>
</gene>
<sequence>MDVLLHITTPDAAPVAAALGRALSAEGANWGCFLTNDGVTVLNDAGFVDAAKDAERIAVCEHSWDLHMAGQDCPAERGSQTVNSALMAEAGQVVSL</sequence>
<evidence type="ECO:0000313" key="2">
    <source>
        <dbReference type="Proteomes" id="UP000322080"/>
    </source>
</evidence>
<dbReference type="RefSeq" id="WP_148376903.1">
    <property type="nucleotide sequence ID" value="NZ_VSIY01000004.1"/>
</dbReference>
<dbReference type="Proteomes" id="UP000322080">
    <property type="component" value="Unassembled WGS sequence"/>
</dbReference>
<reference evidence="1 2" key="1">
    <citation type="submission" date="2019-08" db="EMBL/GenBank/DDBJ databases">
        <title>Identification of a novel species of the genus Boseongicola.</title>
        <authorList>
            <person name="Zhang X.-Q."/>
        </authorList>
    </citation>
    <scope>NUCLEOTIDE SEQUENCE [LARGE SCALE GENOMIC DNA]</scope>
    <source>
        <strain evidence="1 2">HY14</strain>
    </source>
</reference>
<protein>
    <recommendedName>
        <fullName evidence="3">Sulfur reduction protein DsrE</fullName>
    </recommendedName>
</protein>
<organism evidence="1 2">
    <name type="scientific">Maritimibacter fusiformis</name>
    <dbReference type="NCBI Taxonomy" id="2603819"/>
    <lineage>
        <taxon>Bacteria</taxon>
        <taxon>Pseudomonadati</taxon>
        <taxon>Pseudomonadota</taxon>
        <taxon>Alphaproteobacteria</taxon>
        <taxon>Rhodobacterales</taxon>
        <taxon>Roseobacteraceae</taxon>
        <taxon>Maritimibacter</taxon>
    </lineage>
</organism>
<dbReference type="EMBL" id="VSIY01000004">
    <property type="protein sequence ID" value="TYB82141.1"/>
    <property type="molecule type" value="Genomic_DNA"/>
</dbReference>
<proteinExistence type="predicted"/>
<comment type="caution">
    <text evidence="1">The sequence shown here is derived from an EMBL/GenBank/DDBJ whole genome shotgun (WGS) entry which is preliminary data.</text>
</comment>
<accession>A0A5D0RN74</accession>
<evidence type="ECO:0008006" key="3">
    <source>
        <dbReference type="Google" id="ProtNLM"/>
    </source>
</evidence>
<name>A0A5D0RN74_9RHOB</name>
<keyword evidence="2" id="KW-1185">Reference proteome</keyword>
<evidence type="ECO:0000313" key="1">
    <source>
        <dbReference type="EMBL" id="TYB82141.1"/>
    </source>
</evidence>
<dbReference type="AlphaFoldDB" id="A0A5D0RN74"/>